<dbReference type="EMBL" id="JACOPF010000005">
    <property type="protein sequence ID" value="MBC5690487.1"/>
    <property type="molecule type" value="Genomic_DNA"/>
</dbReference>
<gene>
    <name evidence="3" type="ORF">H8S37_16365</name>
</gene>
<protein>
    <submittedName>
        <fullName evidence="3">DnaD domain protein</fullName>
    </submittedName>
</protein>
<evidence type="ECO:0000256" key="1">
    <source>
        <dbReference type="ARBA" id="ARBA00093462"/>
    </source>
</evidence>
<accession>A0A923LKE6</accession>
<dbReference type="AlphaFoldDB" id="A0A923LKE6"/>
<dbReference type="InterPro" id="IPR034829">
    <property type="entry name" value="DnaD-like_sf"/>
</dbReference>
<comment type="similarity">
    <text evidence="1">Belongs to the DnaB/DnaD family.</text>
</comment>
<comment type="caution">
    <text evidence="3">The sequence shown here is derived from an EMBL/GenBank/DDBJ whole genome shotgun (WGS) entry which is preliminary data.</text>
</comment>
<evidence type="ECO:0000313" key="4">
    <source>
        <dbReference type="Proteomes" id="UP000652477"/>
    </source>
</evidence>
<dbReference type="PIRSF" id="PIRSF033722">
    <property type="entry name" value="DnaD_CA_C3587_prd"/>
    <property type="match status" value="1"/>
</dbReference>
<organism evidence="3 4">
    <name type="scientific">Mediterraneibacter hominis</name>
    <dbReference type="NCBI Taxonomy" id="2763054"/>
    <lineage>
        <taxon>Bacteria</taxon>
        <taxon>Bacillati</taxon>
        <taxon>Bacillota</taxon>
        <taxon>Clostridia</taxon>
        <taxon>Lachnospirales</taxon>
        <taxon>Lachnospiraceae</taxon>
        <taxon>Mediterraneibacter</taxon>
    </lineage>
</organism>
<keyword evidence="4" id="KW-1185">Reference proteome</keyword>
<feature type="domain" description="DnaB/C C-terminal" evidence="2">
    <location>
        <begin position="155"/>
        <end position="227"/>
    </location>
</feature>
<evidence type="ECO:0000313" key="3">
    <source>
        <dbReference type="EMBL" id="MBC5690487.1"/>
    </source>
</evidence>
<dbReference type="InterPro" id="IPR053162">
    <property type="entry name" value="DnaD"/>
</dbReference>
<dbReference type="InterPro" id="IPR006343">
    <property type="entry name" value="DnaB/C_C"/>
</dbReference>
<evidence type="ECO:0000259" key="2">
    <source>
        <dbReference type="Pfam" id="PF07261"/>
    </source>
</evidence>
<dbReference type="PANTHER" id="PTHR37293:SF5">
    <property type="entry name" value="DNA REPLICATION PROTEIN"/>
    <property type="match status" value="1"/>
</dbReference>
<sequence length="357" mass="40497">MKTLILKNKCQTNATLLSNEFIDNYMINANGEFVKVYLFLLRHLDDPCSSLTISKIADCLKNTESDVLRAFRYWESEGLLLLEKDEEGKIIGLELQKTAPFVSVSSVEKQTPKTSSGSPYISAGASSAFSPHTAPASKAIPLDSFKAQKELKSLFFIAEQYLGKTLSRTDMDAITYFYDTLHMSADLIEYLIESCAENNHKSIHYIQKVALSWADNGIETVAQAKEQALSYHKNCYTVLNAFGIKGRGPALSELSYIKKWTEDFGFSLDIIQEACRRTITATHQPSFEYTDSILSKWKKENVKHLKDILSLDENYLKKKSAQKEVVRKTKPVTKNLNNFERRSYDMDSLEEKLLNSN</sequence>
<dbReference type="SUPFAM" id="SSF158499">
    <property type="entry name" value="DnaD domain-like"/>
    <property type="match status" value="2"/>
</dbReference>
<dbReference type="Pfam" id="PF07261">
    <property type="entry name" value="DnaB_2"/>
    <property type="match status" value="2"/>
</dbReference>
<dbReference type="PANTHER" id="PTHR37293">
    <property type="entry name" value="PHAGE REPLICATION PROTEIN-RELATED"/>
    <property type="match status" value="1"/>
</dbReference>
<name>A0A923LKE6_9FIRM</name>
<proteinExistence type="inferred from homology"/>
<dbReference type="InterPro" id="IPR017019">
    <property type="entry name" value="DNA_replication_prd_bac"/>
</dbReference>
<dbReference type="Gene3D" id="1.10.10.630">
    <property type="entry name" value="DnaD domain-like"/>
    <property type="match status" value="2"/>
</dbReference>
<dbReference type="NCBIfam" id="TIGR01446">
    <property type="entry name" value="DnaD_dom"/>
    <property type="match status" value="2"/>
</dbReference>
<dbReference type="RefSeq" id="WP_186877136.1">
    <property type="nucleotide sequence ID" value="NZ_JACOPF010000005.1"/>
</dbReference>
<dbReference type="Proteomes" id="UP000652477">
    <property type="component" value="Unassembled WGS sequence"/>
</dbReference>
<reference evidence="3" key="1">
    <citation type="submission" date="2020-08" db="EMBL/GenBank/DDBJ databases">
        <title>Genome public.</title>
        <authorList>
            <person name="Liu C."/>
            <person name="Sun Q."/>
        </authorList>
    </citation>
    <scope>NUCLEOTIDE SEQUENCE</scope>
    <source>
        <strain evidence="3">NSJ-55</strain>
    </source>
</reference>
<feature type="domain" description="DnaB/C C-terminal" evidence="2">
    <location>
        <begin position="246"/>
        <end position="307"/>
    </location>
</feature>